<feature type="domain" description="DUF1206" evidence="2">
    <location>
        <begin position="7"/>
        <end position="75"/>
    </location>
</feature>
<keyword evidence="1" id="KW-1133">Transmembrane helix</keyword>
<feature type="transmembrane region" description="Helical" evidence="1">
    <location>
        <begin position="139"/>
        <end position="161"/>
    </location>
</feature>
<dbReference type="Pfam" id="PF06724">
    <property type="entry name" value="DUF1206"/>
    <property type="match status" value="3"/>
</dbReference>
<organism evidence="3 4">
    <name type="scientific">Streptomyces silvensis</name>
    <dbReference type="NCBI Taxonomy" id="1765722"/>
    <lineage>
        <taxon>Bacteria</taxon>
        <taxon>Bacillati</taxon>
        <taxon>Actinomycetota</taxon>
        <taxon>Actinomycetes</taxon>
        <taxon>Kitasatosporales</taxon>
        <taxon>Streptomycetaceae</taxon>
        <taxon>Streptomyces</taxon>
    </lineage>
</organism>
<evidence type="ECO:0000313" key="3">
    <source>
        <dbReference type="EMBL" id="KUF18153.1"/>
    </source>
</evidence>
<feature type="transmembrane region" description="Helical" evidence="1">
    <location>
        <begin position="181"/>
        <end position="210"/>
    </location>
</feature>
<evidence type="ECO:0000256" key="1">
    <source>
        <dbReference type="SAM" id="Phobius"/>
    </source>
</evidence>
<comment type="caution">
    <text evidence="3">The sequence shown here is derived from an EMBL/GenBank/DDBJ whole genome shotgun (WGS) entry which is preliminary data.</text>
</comment>
<reference evidence="3 4" key="1">
    <citation type="submission" date="2015-12" db="EMBL/GenBank/DDBJ databases">
        <title>Draft genome sequence of Streptomyces silvensis ATCC 53525, a producer of novel hormone antagonists.</title>
        <authorList>
            <person name="Johnston C.W."/>
            <person name="Li Y."/>
            <person name="Magarvey N.A."/>
        </authorList>
    </citation>
    <scope>NUCLEOTIDE SEQUENCE [LARGE SCALE GENOMIC DNA]</scope>
    <source>
        <strain evidence="3 4">ATCC 53525</strain>
    </source>
</reference>
<keyword evidence="1" id="KW-0812">Transmembrane</keyword>
<dbReference type="EMBL" id="LOCL01000032">
    <property type="protein sequence ID" value="KUF18153.1"/>
    <property type="molecule type" value="Genomic_DNA"/>
</dbReference>
<dbReference type="InterPro" id="IPR009597">
    <property type="entry name" value="DUF1206"/>
</dbReference>
<sequence length="258" mass="27126">METAARAGFVARGVLYVLVGIIALRVAFSDDGGKQADRGGALTELADKPFGNVLLWLLGLALAGMALWRLSEALFGQAGPDGRKAGKRLSSAARFVFYCVVSYSVLAYVAGDKGSGSGSTDRQSDDVTATALGWPAGQWIVGAAGAAVVVTGGVIAVRAMLRKYHKRLRMSEMSVPVRRTVDVLGVTGGSGRGCLFAAVGVFVIVAAVRHEPGEAKGMDDVLRSFRETPAGPWLLVAMALALVAFGFYSWACARWRKV</sequence>
<dbReference type="STRING" id="1765722.AT728_20685"/>
<evidence type="ECO:0000259" key="2">
    <source>
        <dbReference type="Pfam" id="PF06724"/>
    </source>
</evidence>
<feature type="domain" description="DUF1206" evidence="2">
    <location>
        <begin position="91"/>
        <end position="161"/>
    </location>
</feature>
<proteinExistence type="predicted"/>
<feature type="transmembrane region" description="Helical" evidence="1">
    <location>
        <begin position="230"/>
        <end position="251"/>
    </location>
</feature>
<feature type="transmembrane region" description="Helical" evidence="1">
    <location>
        <begin position="53"/>
        <end position="71"/>
    </location>
</feature>
<dbReference type="Proteomes" id="UP000054804">
    <property type="component" value="Unassembled WGS sequence"/>
</dbReference>
<name>A0A0W7X5I6_9ACTN</name>
<dbReference type="OrthoDB" id="4552598at2"/>
<gene>
    <name evidence="3" type="ORF">AT728_20685</name>
</gene>
<accession>A0A0W7X5I6</accession>
<feature type="domain" description="DUF1206" evidence="2">
    <location>
        <begin position="188"/>
        <end position="256"/>
    </location>
</feature>
<feature type="transmembrane region" description="Helical" evidence="1">
    <location>
        <begin position="92"/>
        <end position="111"/>
    </location>
</feature>
<keyword evidence="4" id="KW-1185">Reference proteome</keyword>
<dbReference type="AlphaFoldDB" id="A0A0W7X5I6"/>
<protein>
    <recommendedName>
        <fullName evidence="2">DUF1206 domain-containing protein</fullName>
    </recommendedName>
</protein>
<evidence type="ECO:0000313" key="4">
    <source>
        <dbReference type="Proteomes" id="UP000054804"/>
    </source>
</evidence>
<keyword evidence="1" id="KW-0472">Membrane</keyword>